<protein>
    <submittedName>
        <fullName evidence="1">Uncharacterized protein</fullName>
    </submittedName>
</protein>
<gene>
    <name evidence="1" type="ORF">SLEP1_g3501</name>
</gene>
<accession>A0AAV5HUY8</accession>
<dbReference type="EMBL" id="BPVZ01000003">
    <property type="protein sequence ID" value="GKU89354.1"/>
    <property type="molecule type" value="Genomic_DNA"/>
</dbReference>
<proteinExistence type="predicted"/>
<dbReference type="Proteomes" id="UP001054252">
    <property type="component" value="Unassembled WGS sequence"/>
</dbReference>
<organism evidence="1 2">
    <name type="scientific">Rubroshorea leprosula</name>
    <dbReference type="NCBI Taxonomy" id="152421"/>
    <lineage>
        <taxon>Eukaryota</taxon>
        <taxon>Viridiplantae</taxon>
        <taxon>Streptophyta</taxon>
        <taxon>Embryophyta</taxon>
        <taxon>Tracheophyta</taxon>
        <taxon>Spermatophyta</taxon>
        <taxon>Magnoliopsida</taxon>
        <taxon>eudicotyledons</taxon>
        <taxon>Gunneridae</taxon>
        <taxon>Pentapetalae</taxon>
        <taxon>rosids</taxon>
        <taxon>malvids</taxon>
        <taxon>Malvales</taxon>
        <taxon>Dipterocarpaceae</taxon>
        <taxon>Rubroshorea</taxon>
    </lineage>
</organism>
<evidence type="ECO:0000313" key="2">
    <source>
        <dbReference type="Proteomes" id="UP001054252"/>
    </source>
</evidence>
<sequence length="111" mass="12289">MGHKGQKNKVVLARGGMLKKDVGSKNDKEARKSVLEDILKEQVEVAKLVARDFDQIGFDVKKVDELQLDLSDTGVDVVIPTKTNVEKAQDVTISYGSIEQSLEKCCKVKDK</sequence>
<reference evidence="1 2" key="1">
    <citation type="journal article" date="2021" name="Commun. Biol.">
        <title>The genome of Shorea leprosula (Dipterocarpaceae) highlights the ecological relevance of drought in aseasonal tropical rainforests.</title>
        <authorList>
            <person name="Ng K.K.S."/>
            <person name="Kobayashi M.J."/>
            <person name="Fawcett J.A."/>
            <person name="Hatakeyama M."/>
            <person name="Paape T."/>
            <person name="Ng C.H."/>
            <person name="Ang C.C."/>
            <person name="Tnah L.H."/>
            <person name="Lee C.T."/>
            <person name="Nishiyama T."/>
            <person name="Sese J."/>
            <person name="O'Brien M.J."/>
            <person name="Copetti D."/>
            <person name="Mohd Noor M.I."/>
            <person name="Ong R.C."/>
            <person name="Putra M."/>
            <person name="Sireger I.Z."/>
            <person name="Indrioko S."/>
            <person name="Kosugi Y."/>
            <person name="Izuno A."/>
            <person name="Isagi Y."/>
            <person name="Lee S.L."/>
            <person name="Shimizu K.K."/>
        </authorList>
    </citation>
    <scope>NUCLEOTIDE SEQUENCE [LARGE SCALE GENOMIC DNA]</scope>
    <source>
        <strain evidence="1">214</strain>
    </source>
</reference>
<name>A0AAV5HUY8_9ROSI</name>
<comment type="caution">
    <text evidence="1">The sequence shown here is derived from an EMBL/GenBank/DDBJ whole genome shotgun (WGS) entry which is preliminary data.</text>
</comment>
<dbReference type="AlphaFoldDB" id="A0AAV5HUY8"/>
<keyword evidence="2" id="KW-1185">Reference proteome</keyword>
<evidence type="ECO:0000313" key="1">
    <source>
        <dbReference type="EMBL" id="GKU89354.1"/>
    </source>
</evidence>